<comment type="similarity">
    <text evidence="7">Belongs to the binding-protein-dependent transport system permease family.</text>
</comment>
<keyword evidence="10" id="KW-1185">Reference proteome</keyword>
<dbReference type="KEGG" id="llh:I41_22640"/>
<gene>
    <name evidence="9" type="primary">ssuC</name>
    <name evidence="9" type="ORF">I41_22640</name>
</gene>
<dbReference type="Gene3D" id="1.10.3720.10">
    <property type="entry name" value="MetI-like"/>
    <property type="match status" value="1"/>
</dbReference>
<dbReference type="PANTHER" id="PTHR30151:SF41">
    <property type="entry name" value="ABC TRANSPORTER PERMEASE PROTEIN"/>
    <property type="match status" value="1"/>
</dbReference>
<dbReference type="GO" id="GO:0055085">
    <property type="term" value="P:transmembrane transport"/>
    <property type="evidence" value="ECO:0007669"/>
    <property type="project" value="InterPro"/>
</dbReference>
<evidence type="ECO:0000256" key="3">
    <source>
        <dbReference type="ARBA" id="ARBA00022475"/>
    </source>
</evidence>
<dbReference type="InterPro" id="IPR035906">
    <property type="entry name" value="MetI-like_sf"/>
</dbReference>
<feature type="transmembrane region" description="Helical" evidence="7">
    <location>
        <begin position="66"/>
        <end position="85"/>
    </location>
</feature>
<dbReference type="PROSITE" id="PS50928">
    <property type="entry name" value="ABC_TM1"/>
    <property type="match status" value="1"/>
</dbReference>
<keyword evidence="3" id="KW-1003">Cell membrane</keyword>
<feature type="transmembrane region" description="Helical" evidence="7">
    <location>
        <begin position="97"/>
        <end position="117"/>
    </location>
</feature>
<evidence type="ECO:0000256" key="2">
    <source>
        <dbReference type="ARBA" id="ARBA00022448"/>
    </source>
</evidence>
<accession>A0A517TXG7</accession>
<protein>
    <submittedName>
        <fullName evidence="9">Aliphatic sulfonates transport permease protein SsuC</fullName>
    </submittedName>
</protein>
<feature type="transmembrane region" description="Helical" evidence="7">
    <location>
        <begin position="176"/>
        <end position="198"/>
    </location>
</feature>
<keyword evidence="5 7" id="KW-1133">Transmembrane helix</keyword>
<evidence type="ECO:0000256" key="6">
    <source>
        <dbReference type="ARBA" id="ARBA00023136"/>
    </source>
</evidence>
<reference evidence="9 10" key="1">
    <citation type="submission" date="2019-02" db="EMBL/GenBank/DDBJ databases">
        <title>Deep-cultivation of Planctomycetes and their phenomic and genomic characterization uncovers novel biology.</title>
        <authorList>
            <person name="Wiegand S."/>
            <person name="Jogler M."/>
            <person name="Boedeker C."/>
            <person name="Pinto D."/>
            <person name="Vollmers J."/>
            <person name="Rivas-Marin E."/>
            <person name="Kohn T."/>
            <person name="Peeters S.H."/>
            <person name="Heuer A."/>
            <person name="Rast P."/>
            <person name="Oberbeckmann S."/>
            <person name="Bunk B."/>
            <person name="Jeske O."/>
            <person name="Meyerdierks A."/>
            <person name="Storesund J.E."/>
            <person name="Kallscheuer N."/>
            <person name="Luecker S."/>
            <person name="Lage O.M."/>
            <person name="Pohl T."/>
            <person name="Merkel B.J."/>
            <person name="Hornburger P."/>
            <person name="Mueller R.-W."/>
            <person name="Bruemmer F."/>
            <person name="Labrenz M."/>
            <person name="Spormann A.M."/>
            <person name="Op den Camp H."/>
            <person name="Overmann J."/>
            <person name="Amann R."/>
            <person name="Jetten M.S.M."/>
            <person name="Mascher T."/>
            <person name="Medema M.H."/>
            <person name="Devos D.P."/>
            <person name="Kaster A.-K."/>
            <person name="Ovreas L."/>
            <person name="Rohde M."/>
            <person name="Galperin M.Y."/>
            <person name="Jogler C."/>
        </authorList>
    </citation>
    <scope>NUCLEOTIDE SEQUENCE [LARGE SCALE GENOMIC DNA]</scope>
    <source>
        <strain evidence="9 10">I41</strain>
    </source>
</reference>
<keyword evidence="4 7" id="KW-0812">Transmembrane</keyword>
<feature type="transmembrane region" description="Helical" evidence="7">
    <location>
        <begin position="6"/>
        <end position="24"/>
    </location>
</feature>
<name>A0A517TXG7_9BACT</name>
<dbReference type="CDD" id="cd06261">
    <property type="entry name" value="TM_PBP2"/>
    <property type="match status" value="1"/>
</dbReference>
<sequence length="264" mass="28812">MNERSLWIRLGAPMLVGAALLAAWEAWVRCAELPKYILPTPSEVVATIFAQWPALAPAWLVTLKTMLVALAAAVVFGVALAALFASSRLVETSLFPYAVMLQVTPLVAVAPFIVIWIGWERVWLTQLVCAWIVAFFPILSNTTMGLRSADPGLRDLFTLYDASRWQRLRLLLAPSALPYFLAGLKVSANLALVGAVVAEFVTGTQVDNPGLASTIFTSQLNSDTPLMFAALALISLTGIITFFAMEWLSHLLLARWHESAVGER</sequence>
<dbReference type="RefSeq" id="WP_145432574.1">
    <property type="nucleotide sequence ID" value="NZ_CP036339.1"/>
</dbReference>
<dbReference type="GO" id="GO:0005886">
    <property type="term" value="C:plasma membrane"/>
    <property type="evidence" value="ECO:0007669"/>
    <property type="project" value="UniProtKB-SubCell"/>
</dbReference>
<comment type="subcellular location">
    <subcellularLocation>
        <location evidence="1 7">Cell membrane</location>
        <topology evidence="1 7">Multi-pass membrane protein</topology>
    </subcellularLocation>
</comment>
<evidence type="ECO:0000256" key="1">
    <source>
        <dbReference type="ARBA" id="ARBA00004651"/>
    </source>
</evidence>
<evidence type="ECO:0000256" key="5">
    <source>
        <dbReference type="ARBA" id="ARBA00022989"/>
    </source>
</evidence>
<dbReference type="Proteomes" id="UP000317909">
    <property type="component" value="Chromosome"/>
</dbReference>
<dbReference type="AlphaFoldDB" id="A0A517TXG7"/>
<keyword evidence="2 7" id="KW-0813">Transport</keyword>
<proteinExistence type="inferred from homology"/>
<evidence type="ECO:0000313" key="9">
    <source>
        <dbReference type="EMBL" id="QDT73075.1"/>
    </source>
</evidence>
<evidence type="ECO:0000313" key="10">
    <source>
        <dbReference type="Proteomes" id="UP000317909"/>
    </source>
</evidence>
<feature type="transmembrane region" description="Helical" evidence="7">
    <location>
        <begin position="123"/>
        <end position="139"/>
    </location>
</feature>
<dbReference type="PANTHER" id="PTHR30151">
    <property type="entry name" value="ALKANE SULFONATE ABC TRANSPORTER-RELATED, MEMBRANE SUBUNIT"/>
    <property type="match status" value="1"/>
</dbReference>
<feature type="transmembrane region" description="Helical" evidence="7">
    <location>
        <begin position="226"/>
        <end position="245"/>
    </location>
</feature>
<evidence type="ECO:0000256" key="7">
    <source>
        <dbReference type="RuleBase" id="RU363032"/>
    </source>
</evidence>
<dbReference type="Pfam" id="PF00528">
    <property type="entry name" value="BPD_transp_1"/>
    <property type="match status" value="1"/>
</dbReference>
<evidence type="ECO:0000259" key="8">
    <source>
        <dbReference type="PROSITE" id="PS50928"/>
    </source>
</evidence>
<dbReference type="OrthoDB" id="9804353at2"/>
<keyword evidence="6 7" id="KW-0472">Membrane</keyword>
<feature type="domain" description="ABC transmembrane type-1" evidence="8">
    <location>
        <begin position="59"/>
        <end position="244"/>
    </location>
</feature>
<dbReference type="SUPFAM" id="SSF161098">
    <property type="entry name" value="MetI-like"/>
    <property type="match status" value="1"/>
</dbReference>
<organism evidence="9 10">
    <name type="scientific">Lacipirellula limnantheis</name>
    <dbReference type="NCBI Taxonomy" id="2528024"/>
    <lineage>
        <taxon>Bacteria</taxon>
        <taxon>Pseudomonadati</taxon>
        <taxon>Planctomycetota</taxon>
        <taxon>Planctomycetia</taxon>
        <taxon>Pirellulales</taxon>
        <taxon>Lacipirellulaceae</taxon>
        <taxon>Lacipirellula</taxon>
    </lineage>
</organism>
<dbReference type="EMBL" id="CP036339">
    <property type="protein sequence ID" value="QDT73075.1"/>
    <property type="molecule type" value="Genomic_DNA"/>
</dbReference>
<dbReference type="InterPro" id="IPR000515">
    <property type="entry name" value="MetI-like"/>
</dbReference>
<evidence type="ECO:0000256" key="4">
    <source>
        <dbReference type="ARBA" id="ARBA00022692"/>
    </source>
</evidence>